<dbReference type="AlphaFoldDB" id="A0A8J2IHM5"/>
<dbReference type="InterPro" id="IPR011990">
    <property type="entry name" value="TPR-like_helical_dom_sf"/>
</dbReference>
<dbReference type="OrthoDB" id="185373at2759"/>
<comment type="caution">
    <text evidence="1">The sequence shown here is derived from an EMBL/GenBank/DDBJ whole genome shotgun (WGS) entry which is preliminary data.</text>
</comment>
<dbReference type="PANTHER" id="PTHR47939:SF5">
    <property type="entry name" value="PENTACOTRIPEPTIDE-REPEAT REGION OF PRORP DOMAIN-CONTAINING PROTEIN"/>
    <property type="match status" value="1"/>
</dbReference>
<dbReference type="GeneID" id="67011924"/>
<proteinExistence type="predicted"/>
<dbReference type="PANTHER" id="PTHR47939">
    <property type="entry name" value="MEMBRANE-ASSOCIATED SALT-INDUCIBLE PROTEIN-LIKE"/>
    <property type="match status" value="1"/>
</dbReference>
<accession>A0A8J2IHM5</accession>
<organism evidence="1 2">
    <name type="scientific">Alternaria atra</name>
    <dbReference type="NCBI Taxonomy" id="119953"/>
    <lineage>
        <taxon>Eukaryota</taxon>
        <taxon>Fungi</taxon>
        <taxon>Dikarya</taxon>
        <taxon>Ascomycota</taxon>
        <taxon>Pezizomycotina</taxon>
        <taxon>Dothideomycetes</taxon>
        <taxon>Pleosporomycetidae</taxon>
        <taxon>Pleosporales</taxon>
        <taxon>Pleosporineae</taxon>
        <taxon>Pleosporaceae</taxon>
        <taxon>Alternaria</taxon>
        <taxon>Alternaria sect. Ulocladioides</taxon>
    </lineage>
</organism>
<sequence length="816" mass="93235">MPSHLTRVVFRNIIANEPLLYRGCRYRAVRPRVITQHGARSLPQTQRRTFFGDLFKQRRKLKPAEAPPGLSKMAEVSYAQTNAVRPPKPTEVADAIKDFFAQRKGTFEDWHVASAHQALKYLLENPREDGKPWMNMQDLENIIEKLLDTSKRPEVLGNAHIMFGRLVVDEMAKSEEQQPGQWDEKKAKDIGIPFGMYIKWKEIQVLSLFGSATQARDMALHSFKYDATASARLRTVTLAAWHTILGGLIRENDLGEIEKTVDSFKEASVPLTKPLQNKLVSFYAERRDLDKAKFWYSQPIVTKFGKEATQPLGSASSALLKACAAEGDLAYGQQTIATMLKDEMPSKESWDAIFLWSVAIGKGPDEIARMMDVLVRRNDEARRKDPKVPVIRPDTVTINALVEHCMSKQDPYSAERYIVLGEKRGIHPDETTYMMQMQYRISVGDLDGARAAYFNLQGSFSGDERSVAVINQLIRALCVSKQHHFDELMAMVDDLHERKASFAPETVAALTLLHLRRGEIHDAMDLLQVHAHQYSPEQRTTIQEALCVFIHDGETSTADAWDGYQILRNVFIETPREVRIPIMNEFFARNRSDMACHVFFHMRNHVSPTHTATRDVYVAAFTGFARCADAESLELAHNQLKLDLNVEMDTKLRNSLMLAYASTGENRKALQFWREICESKEGPTYNSLAIAFRSTEGMHFGSEHARGIWKRLRDQDVEIDKKIWTAYMCAIARNHNHDEALSLVEGVEEEYGFTPDLHILGSWFNCTANIERQTRVEAWIKQKYPDVWAEMEALGHWVTMDGFGYRQYNIDRNLDP</sequence>
<dbReference type="InterPro" id="IPR050667">
    <property type="entry name" value="PPR-containing_protein"/>
</dbReference>
<keyword evidence="2" id="KW-1185">Reference proteome</keyword>
<protein>
    <recommendedName>
        <fullName evidence="3">Complex I intermediate-associated protein 84</fullName>
    </recommendedName>
</protein>
<evidence type="ECO:0008006" key="3">
    <source>
        <dbReference type="Google" id="ProtNLM"/>
    </source>
</evidence>
<dbReference type="EMBL" id="CAJRGZ010000030">
    <property type="protein sequence ID" value="CAG5186605.1"/>
    <property type="molecule type" value="Genomic_DNA"/>
</dbReference>
<evidence type="ECO:0000313" key="2">
    <source>
        <dbReference type="Proteomes" id="UP000676310"/>
    </source>
</evidence>
<gene>
    <name evidence="1" type="ORF">ALTATR162_LOCUS11630</name>
</gene>
<name>A0A8J2IHM5_9PLEO</name>
<reference evidence="1" key="1">
    <citation type="submission" date="2021-05" db="EMBL/GenBank/DDBJ databases">
        <authorList>
            <person name="Stam R."/>
        </authorList>
    </citation>
    <scope>NUCLEOTIDE SEQUENCE</scope>
    <source>
        <strain evidence="1">CS162</strain>
    </source>
</reference>
<dbReference type="Proteomes" id="UP000676310">
    <property type="component" value="Unassembled WGS sequence"/>
</dbReference>
<evidence type="ECO:0000313" key="1">
    <source>
        <dbReference type="EMBL" id="CAG5186605.1"/>
    </source>
</evidence>
<dbReference type="Gene3D" id="1.25.40.10">
    <property type="entry name" value="Tetratricopeptide repeat domain"/>
    <property type="match status" value="2"/>
</dbReference>
<dbReference type="RefSeq" id="XP_043175207.1">
    <property type="nucleotide sequence ID" value="XM_043319272.1"/>
</dbReference>